<dbReference type="GeneID" id="32895723"/>
<dbReference type="OrthoDB" id="200409at2157"/>
<evidence type="ECO:0008006" key="3">
    <source>
        <dbReference type="Google" id="ProtNLM"/>
    </source>
</evidence>
<evidence type="ECO:0000313" key="1">
    <source>
        <dbReference type="EMBL" id="ARS91182.1"/>
    </source>
</evidence>
<dbReference type="KEGG" id="naj:B1756_16580"/>
<dbReference type="Proteomes" id="UP000250088">
    <property type="component" value="Chromosome"/>
</dbReference>
<gene>
    <name evidence="1" type="ORF">B1756_16580</name>
</gene>
<organism evidence="1 2">
    <name type="scientific">Natrarchaeobaculum aegyptiacum</name>
    <dbReference type="NCBI Taxonomy" id="745377"/>
    <lineage>
        <taxon>Archaea</taxon>
        <taxon>Methanobacteriati</taxon>
        <taxon>Methanobacteriota</taxon>
        <taxon>Stenosarchaea group</taxon>
        <taxon>Halobacteria</taxon>
        <taxon>Halobacteriales</taxon>
        <taxon>Natrialbaceae</taxon>
        <taxon>Natrarchaeobaculum</taxon>
    </lineage>
</organism>
<accession>A0A2Z2HVE2</accession>
<keyword evidence="2" id="KW-1185">Reference proteome</keyword>
<reference evidence="2" key="1">
    <citation type="submission" date="2017-02" db="EMBL/GenBank/DDBJ databases">
        <title>Natronthermophilus aegyptiacus gen. nov.,sp. nov., an aerobic, extremely halophilic alkalithermophilic archaeon isolated from the athalassohaline Wadi An Natrun, Egypt.</title>
        <authorList>
            <person name="Zhao B."/>
        </authorList>
    </citation>
    <scope>NUCLEOTIDE SEQUENCE [LARGE SCALE GENOMIC DNA]</scope>
    <source>
        <strain evidence="2">JW/NM-HA 15</strain>
    </source>
</reference>
<dbReference type="RefSeq" id="WP_086889551.1">
    <property type="nucleotide sequence ID" value="NZ_CP019893.1"/>
</dbReference>
<protein>
    <recommendedName>
        <fullName evidence="3">Carboxypeptidase regulatory-like domain-containing protein</fullName>
    </recommendedName>
</protein>
<evidence type="ECO:0000313" key="2">
    <source>
        <dbReference type="Proteomes" id="UP000250088"/>
    </source>
</evidence>
<dbReference type="EMBL" id="CP019893">
    <property type="protein sequence ID" value="ARS91182.1"/>
    <property type="molecule type" value="Genomic_DNA"/>
</dbReference>
<sequence>MKVTRQLVIEVDRREVPVGTSVRVRVRDGAHRPVENATVDVGSRRTRTDSRGLCEVDVRSPGFWKLTARKSPTDRVSYRSTTGLIRAVPRSTLERSGPRLTPGLA</sequence>
<proteinExistence type="predicted"/>
<name>A0A2Z2HVE2_9EURY</name>
<dbReference type="AlphaFoldDB" id="A0A2Z2HVE2"/>